<dbReference type="GO" id="GO:0030170">
    <property type="term" value="F:pyridoxal phosphate binding"/>
    <property type="evidence" value="ECO:0007669"/>
    <property type="project" value="InterPro"/>
</dbReference>
<dbReference type="EMBL" id="UHFX01000003">
    <property type="protein sequence ID" value="SUO04065.1"/>
    <property type="molecule type" value="Genomic_DNA"/>
</dbReference>
<dbReference type="InterPro" id="IPR015421">
    <property type="entry name" value="PyrdxlP-dep_Trfase_major"/>
</dbReference>
<evidence type="ECO:0000256" key="1">
    <source>
        <dbReference type="ARBA" id="ARBA00001933"/>
    </source>
</evidence>
<keyword evidence="8" id="KW-1185">Reference proteome</keyword>
<sequence length="342" mass="38661">MKQVQYKVHTQQGVLLNANESSKNLSAAIRKEIQDAIFDIEFNRYPDDACQKLCEAYGNWIQVPADQILAGNGSDQHLGFLIGTFLGKEKKLLTLAPDFGMYDYYASSYEAQIVRYALDPLQAMDVDAFIRFGKQEKPQLVLFSNPNNPTGQFLNNEQIEKICKAFDCPVVIDEAYAEFAPDTCLSLLDICPNLYVTRTLSKAFGLAGARIGFLITSKTNMETIRGNHVPYSVNSLSMKAAEIVLAHATEFKPEIERIKKERDVFLSKSYTSFSFSKSEANFLLIQTPHIDKLLALFAQKGLSIRSYQQKNYCRVTIGTTQENQWIQEVLDAFEQEETHANQ</sequence>
<dbReference type="EC" id="2.6.1.9" evidence="7"/>
<dbReference type="Gene3D" id="3.40.640.10">
    <property type="entry name" value="Type I PLP-dependent aspartate aminotransferase-like (Major domain)"/>
    <property type="match status" value="1"/>
</dbReference>
<organism evidence="7 8">
    <name type="scientific">Faecalicoccus pleomorphus</name>
    <dbReference type="NCBI Taxonomy" id="1323"/>
    <lineage>
        <taxon>Bacteria</taxon>
        <taxon>Bacillati</taxon>
        <taxon>Bacillota</taxon>
        <taxon>Erysipelotrichia</taxon>
        <taxon>Erysipelotrichales</taxon>
        <taxon>Erysipelotrichaceae</taxon>
        <taxon>Faecalicoccus</taxon>
    </lineage>
</organism>
<keyword evidence="4 5" id="KW-0663">Pyridoxal phosphate</keyword>
<dbReference type="InterPro" id="IPR015422">
    <property type="entry name" value="PyrdxlP-dep_Trfase_small"/>
</dbReference>
<evidence type="ECO:0000259" key="6">
    <source>
        <dbReference type="Pfam" id="PF00155"/>
    </source>
</evidence>
<dbReference type="RefSeq" id="WP_022789228.1">
    <property type="nucleotide sequence ID" value="NZ_UHFX01000003.1"/>
</dbReference>
<keyword evidence="2 7" id="KW-0032">Aminotransferase</keyword>
<evidence type="ECO:0000256" key="3">
    <source>
        <dbReference type="ARBA" id="ARBA00022679"/>
    </source>
</evidence>
<evidence type="ECO:0000313" key="7">
    <source>
        <dbReference type="EMBL" id="SUO04065.1"/>
    </source>
</evidence>
<dbReference type="AlphaFoldDB" id="A0A380LLH6"/>
<dbReference type="PANTHER" id="PTHR42885">
    <property type="entry name" value="HISTIDINOL-PHOSPHATE AMINOTRANSFERASE-RELATED"/>
    <property type="match status" value="1"/>
</dbReference>
<accession>A0A380LLH6</accession>
<keyword evidence="3 7" id="KW-0808">Transferase</keyword>
<evidence type="ECO:0000256" key="5">
    <source>
        <dbReference type="RuleBase" id="RU003693"/>
    </source>
</evidence>
<evidence type="ECO:0000256" key="4">
    <source>
        <dbReference type="ARBA" id="ARBA00022898"/>
    </source>
</evidence>
<protein>
    <submittedName>
        <fullName evidence="7">Histidinol-phosphate/aromatic aminotransferase and cobyric acid decarboxylase</fullName>
        <ecNumber evidence="7">2.6.1.9</ecNumber>
    </submittedName>
</protein>
<feature type="domain" description="Aminotransferase class I/classII large" evidence="6">
    <location>
        <begin position="14"/>
        <end position="323"/>
    </location>
</feature>
<name>A0A380LLH6_9FIRM</name>
<dbReference type="InterPro" id="IPR001917">
    <property type="entry name" value="Aminotrans_II_pyridoxalP_BS"/>
</dbReference>
<gene>
    <name evidence="7" type="primary">hisC</name>
    <name evidence="7" type="ORF">NCTC11087_00950</name>
</gene>
<dbReference type="InterPro" id="IPR015424">
    <property type="entry name" value="PyrdxlP-dep_Trfase"/>
</dbReference>
<comment type="similarity">
    <text evidence="5">Belongs to the class-II pyridoxal-phosphate-dependent aminotransferase family.</text>
</comment>
<dbReference type="CDD" id="cd00609">
    <property type="entry name" value="AAT_like"/>
    <property type="match status" value="1"/>
</dbReference>
<dbReference type="SUPFAM" id="SSF53383">
    <property type="entry name" value="PLP-dependent transferases"/>
    <property type="match status" value="1"/>
</dbReference>
<comment type="cofactor">
    <cofactor evidence="1 5">
        <name>pyridoxal 5'-phosphate</name>
        <dbReference type="ChEBI" id="CHEBI:597326"/>
    </cofactor>
</comment>
<evidence type="ECO:0000313" key="8">
    <source>
        <dbReference type="Proteomes" id="UP000255523"/>
    </source>
</evidence>
<dbReference type="PANTHER" id="PTHR42885:SF2">
    <property type="entry name" value="HISTIDINOL-PHOSPHATE AMINOTRANSFERASE"/>
    <property type="match status" value="1"/>
</dbReference>
<dbReference type="GO" id="GO:0004400">
    <property type="term" value="F:histidinol-phosphate transaminase activity"/>
    <property type="evidence" value="ECO:0007669"/>
    <property type="project" value="UniProtKB-EC"/>
</dbReference>
<dbReference type="PROSITE" id="PS00599">
    <property type="entry name" value="AA_TRANSFER_CLASS_2"/>
    <property type="match status" value="1"/>
</dbReference>
<proteinExistence type="inferred from homology"/>
<dbReference type="InterPro" id="IPR004839">
    <property type="entry name" value="Aminotransferase_I/II_large"/>
</dbReference>
<evidence type="ECO:0000256" key="2">
    <source>
        <dbReference type="ARBA" id="ARBA00022576"/>
    </source>
</evidence>
<dbReference type="GeneID" id="77461923"/>
<dbReference type="OrthoDB" id="9813612at2"/>
<reference evidence="7 8" key="1">
    <citation type="submission" date="2018-06" db="EMBL/GenBank/DDBJ databases">
        <authorList>
            <consortium name="Pathogen Informatics"/>
            <person name="Doyle S."/>
        </authorList>
    </citation>
    <scope>NUCLEOTIDE SEQUENCE [LARGE SCALE GENOMIC DNA]</scope>
    <source>
        <strain evidence="7 8">NCTC11087</strain>
    </source>
</reference>
<dbReference type="Pfam" id="PF00155">
    <property type="entry name" value="Aminotran_1_2"/>
    <property type="match status" value="1"/>
</dbReference>
<dbReference type="Proteomes" id="UP000255523">
    <property type="component" value="Unassembled WGS sequence"/>
</dbReference>
<dbReference type="Gene3D" id="3.90.1150.10">
    <property type="entry name" value="Aspartate Aminotransferase, domain 1"/>
    <property type="match status" value="1"/>
</dbReference>